<dbReference type="GO" id="GO:0033013">
    <property type="term" value="P:tetrapyrrole metabolic process"/>
    <property type="evidence" value="ECO:0007669"/>
    <property type="project" value="UniProtKB-ARBA"/>
</dbReference>
<gene>
    <name evidence="7" type="ORF">Fmac_006691</name>
</gene>
<keyword evidence="8" id="KW-1185">Reference proteome</keyword>
<evidence type="ECO:0008006" key="9">
    <source>
        <dbReference type="Google" id="ProtNLM"/>
    </source>
</evidence>
<proteinExistence type="inferred from homology"/>
<dbReference type="InterPro" id="IPR004307">
    <property type="entry name" value="TspO_MBR"/>
</dbReference>
<evidence type="ECO:0000256" key="4">
    <source>
        <dbReference type="ARBA" id="ARBA00022989"/>
    </source>
</evidence>
<feature type="transmembrane region" description="Helical" evidence="6">
    <location>
        <begin position="82"/>
        <end position="103"/>
    </location>
</feature>
<evidence type="ECO:0000313" key="8">
    <source>
        <dbReference type="Proteomes" id="UP001603857"/>
    </source>
</evidence>
<name>A0ABD1NBW0_9FABA</name>
<dbReference type="GO" id="GO:0016020">
    <property type="term" value="C:membrane"/>
    <property type="evidence" value="ECO:0007669"/>
    <property type="project" value="UniProtKB-SubCell"/>
</dbReference>
<evidence type="ECO:0000256" key="3">
    <source>
        <dbReference type="ARBA" id="ARBA00022692"/>
    </source>
</evidence>
<comment type="subcellular location">
    <subcellularLocation>
        <location evidence="1">Membrane</location>
        <topology evidence="1">Multi-pass membrane protein</topology>
    </subcellularLocation>
</comment>
<dbReference type="AlphaFoldDB" id="A0ABD1NBW0"/>
<dbReference type="Pfam" id="PF03073">
    <property type="entry name" value="TspO_MBR"/>
    <property type="match status" value="1"/>
</dbReference>
<protein>
    <recommendedName>
        <fullName evidence="9">Translocator protein homolog</fullName>
    </recommendedName>
</protein>
<feature type="transmembrane region" description="Helical" evidence="6">
    <location>
        <begin position="139"/>
        <end position="156"/>
    </location>
</feature>
<dbReference type="Gene3D" id="1.20.1260.100">
    <property type="entry name" value="TspO/MBR protein"/>
    <property type="match status" value="1"/>
</dbReference>
<feature type="transmembrane region" description="Helical" evidence="6">
    <location>
        <begin position="51"/>
        <end position="70"/>
    </location>
</feature>
<evidence type="ECO:0000256" key="1">
    <source>
        <dbReference type="ARBA" id="ARBA00004141"/>
    </source>
</evidence>
<reference evidence="7 8" key="1">
    <citation type="submission" date="2024-08" db="EMBL/GenBank/DDBJ databases">
        <title>Insights into the chromosomal genome structure of Flemingia macrophylla.</title>
        <authorList>
            <person name="Ding Y."/>
            <person name="Zhao Y."/>
            <person name="Bi W."/>
            <person name="Wu M."/>
            <person name="Zhao G."/>
            <person name="Gong Y."/>
            <person name="Li W."/>
            <person name="Zhang P."/>
        </authorList>
    </citation>
    <scope>NUCLEOTIDE SEQUENCE [LARGE SCALE GENOMIC DNA]</scope>
    <source>
        <strain evidence="7">DYQJB</strain>
        <tissue evidence="7">Leaf</tissue>
    </source>
</reference>
<evidence type="ECO:0000256" key="6">
    <source>
        <dbReference type="SAM" id="Phobius"/>
    </source>
</evidence>
<keyword evidence="3 6" id="KW-0812">Transmembrane</keyword>
<dbReference type="CDD" id="cd15904">
    <property type="entry name" value="TSPO_MBR"/>
    <property type="match status" value="1"/>
</dbReference>
<sequence>MQLPFPHNHNHNHNHRTGMASNELRHGVTAEAMKSSGGGKRRVTAKRGLKSLALALSLPLSLYALSASIASSRDTRPMSLWWALHVTSPASSLLMGLAAWMVWADGGFHTNPRALLLYFTQLLLALLWPPILFAAGATLLAFILSLALFLAQLACFRAFRPVNPIAALFVKPSLASVAFLSILNLKLLFL</sequence>
<evidence type="ECO:0000256" key="5">
    <source>
        <dbReference type="ARBA" id="ARBA00023136"/>
    </source>
</evidence>
<evidence type="ECO:0000256" key="2">
    <source>
        <dbReference type="ARBA" id="ARBA00007524"/>
    </source>
</evidence>
<dbReference type="Proteomes" id="UP001603857">
    <property type="component" value="Unassembled WGS sequence"/>
</dbReference>
<organism evidence="7 8">
    <name type="scientific">Flemingia macrophylla</name>
    <dbReference type="NCBI Taxonomy" id="520843"/>
    <lineage>
        <taxon>Eukaryota</taxon>
        <taxon>Viridiplantae</taxon>
        <taxon>Streptophyta</taxon>
        <taxon>Embryophyta</taxon>
        <taxon>Tracheophyta</taxon>
        <taxon>Spermatophyta</taxon>
        <taxon>Magnoliopsida</taxon>
        <taxon>eudicotyledons</taxon>
        <taxon>Gunneridae</taxon>
        <taxon>Pentapetalae</taxon>
        <taxon>rosids</taxon>
        <taxon>fabids</taxon>
        <taxon>Fabales</taxon>
        <taxon>Fabaceae</taxon>
        <taxon>Papilionoideae</taxon>
        <taxon>50 kb inversion clade</taxon>
        <taxon>NPAAA clade</taxon>
        <taxon>indigoferoid/millettioid clade</taxon>
        <taxon>Phaseoleae</taxon>
        <taxon>Flemingia</taxon>
    </lineage>
</organism>
<feature type="transmembrane region" description="Helical" evidence="6">
    <location>
        <begin position="115"/>
        <end position="133"/>
    </location>
</feature>
<comment type="caution">
    <text evidence="7">The sequence shown here is derived from an EMBL/GenBank/DDBJ whole genome shotgun (WGS) entry which is preliminary data.</text>
</comment>
<dbReference type="FunFam" id="1.20.1260.100:FF:000001">
    <property type="entry name" value="translocator protein 2"/>
    <property type="match status" value="1"/>
</dbReference>
<feature type="transmembrane region" description="Helical" evidence="6">
    <location>
        <begin position="168"/>
        <end position="189"/>
    </location>
</feature>
<dbReference type="PANTHER" id="PTHR10057">
    <property type="entry name" value="PERIPHERAL-TYPE BENZODIAZEPINE RECEPTOR"/>
    <property type="match status" value="1"/>
</dbReference>
<dbReference type="EMBL" id="JBGMDY010000002">
    <property type="protein sequence ID" value="KAL2345406.1"/>
    <property type="molecule type" value="Genomic_DNA"/>
</dbReference>
<dbReference type="InterPro" id="IPR038330">
    <property type="entry name" value="TspO/MBR-related_sf"/>
</dbReference>
<dbReference type="PANTHER" id="PTHR10057:SF0">
    <property type="entry name" value="TRANSLOCATOR PROTEIN"/>
    <property type="match status" value="1"/>
</dbReference>
<evidence type="ECO:0000313" key="7">
    <source>
        <dbReference type="EMBL" id="KAL2345406.1"/>
    </source>
</evidence>
<keyword evidence="5 6" id="KW-0472">Membrane</keyword>
<keyword evidence="4 6" id="KW-1133">Transmembrane helix</keyword>
<comment type="similarity">
    <text evidence="2">Belongs to the TspO/BZRP family.</text>
</comment>
<accession>A0ABD1NBW0</accession>